<keyword evidence="5 6" id="KW-0472">Membrane</keyword>
<reference evidence="9" key="1">
    <citation type="submission" date="2013-09" db="EMBL/GenBank/DDBJ databases">
        <title>Corchorus olitorius genome sequencing.</title>
        <authorList>
            <person name="Alam M."/>
            <person name="Haque M.S."/>
            <person name="Islam M.S."/>
            <person name="Emdad E.M."/>
            <person name="Islam M.M."/>
            <person name="Ahmed B."/>
            <person name="Halim A."/>
            <person name="Hossen Q.M.M."/>
            <person name="Hossain M.Z."/>
            <person name="Ahmed R."/>
            <person name="Khan M.M."/>
            <person name="Islam R."/>
            <person name="Rashid M.M."/>
            <person name="Khan S.A."/>
            <person name="Rahman M.S."/>
            <person name="Alam M."/>
            <person name="Yahiya A.S."/>
            <person name="Khan M.S."/>
            <person name="Azam M.S."/>
            <person name="Haque T."/>
            <person name="Lashkar M.Z.H."/>
            <person name="Akhand A.I."/>
            <person name="Morshed G."/>
            <person name="Roy S."/>
            <person name="Uddin K.S."/>
            <person name="Rabeya T."/>
            <person name="Hossain A.S."/>
            <person name="Chowdhury A."/>
            <person name="Snigdha A.R."/>
            <person name="Mortoza M.S."/>
            <person name="Matin S.A."/>
            <person name="Hoque S.M.E."/>
            <person name="Islam M.K."/>
            <person name="Roy D.K."/>
            <person name="Haider R."/>
            <person name="Moosa M.M."/>
            <person name="Elias S.M."/>
            <person name="Hasan A.M."/>
            <person name="Jahan S."/>
            <person name="Shafiuddin M."/>
            <person name="Mahmood N."/>
            <person name="Shommy N.S."/>
        </authorList>
    </citation>
    <scope>NUCLEOTIDE SEQUENCE [LARGE SCALE GENOMIC DNA]</scope>
    <source>
        <strain evidence="9">cv. O-4</strain>
    </source>
</reference>
<protein>
    <recommendedName>
        <fullName evidence="7">3-oxo-5-alpha-steroid 4-dehydrogenase C-terminal domain-containing protein</fullName>
    </recommendedName>
</protein>
<dbReference type="OrthoDB" id="5788137at2759"/>
<dbReference type="InterPro" id="IPR001104">
    <property type="entry name" value="3-oxo-5_a-steroid_4-DH_C"/>
</dbReference>
<dbReference type="GO" id="GO:0016627">
    <property type="term" value="F:oxidoreductase activity, acting on the CH-CH group of donors"/>
    <property type="evidence" value="ECO:0007669"/>
    <property type="project" value="InterPro"/>
</dbReference>
<proteinExistence type="inferred from homology"/>
<feature type="domain" description="3-oxo-5-alpha-steroid 4-dehydrogenase C-terminal" evidence="7">
    <location>
        <begin position="159"/>
        <end position="265"/>
    </location>
</feature>
<keyword evidence="9" id="KW-1185">Reference proteome</keyword>
<feature type="transmembrane region" description="Helical" evidence="6">
    <location>
        <begin position="12"/>
        <end position="31"/>
    </location>
</feature>
<dbReference type="AlphaFoldDB" id="A0A1R3HJA0"/>
<feature type="transmembrane region" description="Helical" evidence="6">
    <location>
        <begin position="119"/>
        <end position="140"/>
    </location>
</feature>
<comment type="caution">
    <text evidence="8">The sequence shown here is derived from an EMBL/GenBank/DDBJ whole genome shotgun (WGS) entry which is preliminary data.</text>
</comment>
<dbReference type="Gene3D" id="1.20.120.1630">
    <property type="match status" value="1"/>
</dbReference>
<sequence>MSLLTKFLFPPSLFVTATSLVSFSSLAIGGLSEIRGKHMQYSKFVGVNNNPVAESKKKLISSRTGMVLLYTPAFLAGLSSFAIFPDEGFRFFLLQSAITIHFLKRVLESAFVHNYSGEMALEATITILLSYFISSVIMLISQHLTMGFPEPPIDLKNPGILLFLIGIIGNFYHHILLSKLRSGKNAKEYKIPKGGLFDFVICPHYLFEVLIFWGFALISQTLYSFALALGTTCYLTGRSYATRRWYLSKFEDFPKGVKAIFPFVF</sequence>
<evidence type="ECO:0000256" key="1">
    <source>
        <dbReference type="ARBA" id="ARBA00004141"/>
    </source>
</evidence>
<comment type="similarity">
    <text evidence="2">Belongs to the steroid 5-alpha reductase family.</text>
</comment>
<dbReference type="Pfam" id="PF02544">
    <property type="entry name" value="Steroid_dh"/>
    <property type="match status" value="1"/>
</dbReference>
<dbReference type="STRING" id="93759.A0A1R3HJA0"/>
<evidence type="ECO:0000256" key="6">
    <source>
        <dbReference type="SAM" id="Phobius"/>
    </source>
</evidence>
<organism evidence="8 9">
    <name type="scientific">Corchorus olitorius</name>
    <dbReference type="NCBI Taxonomy" id="93759"/>
    <lineage>
        <taxon>Eukaryota</taxon>
        <taxon>Viridiplantae</taxon>
        <taxon>Streptophyta</taxon>
        <taxon>Embryophyta</taxon>
        <taxon>Tracheophyta</taxon>
        <taxon>Spermatophyta</taxon>
        <taxon>Magnoliopsida</taxon>
        <taxon>eudicotyledons</taxon>
        <taxon>Gunneridae</taxon>
        <taxon>Pentapetalae</taxon>
        <taxon>rosids</taxon>
        <taxon>malvids</taxon>
        <taxon>Malvales</taxon>
        <taxon>Malvaceae</taxon>
        <taxon>Grewioideae</taxon>
        <taxon>Apeibeae</taxon>
        <taxon>Corchorus</taxon>
    </lineage>
</organism>
<accession>A0A1R3HJA0</accession>
<dbReference type="Proteomes" id="UP000187203">
    <property type="component" value="Unassembled WGS sequence"/>
</dbReference>
<evidence type="ECO:0000256" key="5">
    <source>
        <dbReference type="ARBA" id="ARBA00023136"/>
    </source>
</evidence>
<feature type="transmembrane region" description="Helical" evidence="6">
    <location>
        <begin position="160"/>
        <end position="177"/>
    </location>
</feature>
<dbReference type="PANTHER" id="PTHR10556">
    <property type="entry name" value="3-OXO-5-ALPHA-STEROID 4-DEHYDROGENASE"/>
    <property type="match status" value="1"/>
</dbReference>
<evidence type="ECO:0000313" key="8">
    <source>
        <dbReference type="EMBL" id="OMO70429.1"/>
    </source>
</evidence>
<dbReference type="InterPro" id="IPR039357">
    <property type="entry name" value="SRD5A/TECR"/>
</dbReference>
<keyword evidence="3 6" id="KW-0812">Transmembrane</keyword>
<dbReference type="FunFam" id="1.20.120.1630:FF:000017">
    <property type="entry name" value="3-oxo-5-alpha-steroid 4-dehydrogenase family protein"/>
    <property type="match status" value="1"/>
</dbReference>
<dbReference type="GO" id="GO:0006629">
    <property type="term" value="P:lipid metabolic process"/>
    <property type="evidence" value="ECO:0007669"/>
    <property type="project" value="InterPro"/>
</dbReference>
<name>A0A1R3HJA0_9ROSI</name>
<evidence type="ECO:0000256" key="4">
    <source>
        <dbReference type="ARBA" id="ARBA00022989"/>
    </source>
</evidence>
<evidence type="ECO:0000256" key="3">
    <source>
        <dbReference type="ARBA" id="ARBA00022692"/>
    </source>
</evidence>
<evidence type="ECO:0000256" key="2">
    <source>
        <dbReference type="ARBA" id="ARBA00007742"/>
    </source>
</evidence>
<comment type="subcellular location">
    <subcellularLocation>
        <location evidence="1">Membrane</location>
        <topology evidence="1">Multi-pass membrane protein</topology>
    </subcellularLocation>
</comment>
<evidence type="ECO:0000313" key="9">
    <source>
        <dbReference type="Proteomes" id="UP000187203"/>
    </source>
</evidence>
<keyword evidence="4 6" id="KW-1133">Transmembrane helix</keyword>
<feature type="transmembrane region" description="Helical" evidence="6">
    <location>
        <begin position="65"/>
        <end position="83"/>
    </location>
</feature>
<evidence type="ECO:0000259" key="7">
    <source>
        <dbReference type="Pfam" id="PF02544"/>
    </source>
</evidence>
<dbReference type="PROSITE" id="PS50244">
    <property type="entry name" value="S5A_REDUCTASE"/>
    <property type="match status" value="1"/>
</dbReference>
<gene>
    <name evidence="8" type="ORF">COLO4_28607</name>
</gene>
<dbReference type="EMBL" id="AWUE01019996">
    <property type="protein sequence ID" value="OMO70429.1"/>
    <property type="molecule type" value="Genomic_DNA"/>
</dbReference>
<dbReference type="GO" id="GO:0016020">
    <property type="term" value="C:membrane"/>
    <property type="evidence" value="ECO:0007669"/>
    <property type="project" value="UniProtKB-SubCell"/>
</dbReference>
<dbReference type="PANTHER" id="PTHR10556:SF35">
    <property type="entry name" value="3-OXO-5-ALPHA-STEROID 4-DEHYDROGENASE FAMILY PROTEIN"/>
    <property type="match status" value="1"/>
</dbReference>